<dbReference type="InterPro" id="IPR016181">
    <property type="entry name" value="Acyl_CoA_acyltransferase"/>
</dbReference>
<dbReference type="Gene3D" id="3.40.630.30">
    <property type="match status" value="1"/>
</dbReference>
<keyword evidence="3" id="KW-1185">Reference proteome</keyword>
<dbReference type="RefSeq" id="WP_148456442.1">
    <property type="nucleotide sequence ID" value="NZ_VSFC01000052.1"/>
</dbReference>
<feature type="domain" description="N-acetyltransferase" evidence="1">
    <location>
        <begin position="1"/>
        <end position="146"/>
    </location>
</feature>
<dbReference type="CDD" id="cd04301">
    <property type="entry name" value="NAT_SF"/>
    <property type="match status" value="1"/>
</dbReference>
<organism evidence="2 3">
    <name type="scientific">Formosa maritima</name>
    <dbReference type="NCBI Taxonomy" id="2592046"/>
    <lineage>
        <taxon>Bacteria</taxon>
        <taxon>Pseudomonadati</taxon>
        <taxon>Bacteroidota</taxon>
        <taxon>Flavobacteriia</taxon>
        <taxon>Flavobacteriales</taxon>
        <taxon>Flavobacteriaceae</taxon>
        <taxon>Formosa</taxon>
    </lineage>
</organism>
<evidence type="ECO:0000313" key="2">
    <source>
        <dbReference type="EMBL" id="TYA53210.1"/>
    </source>
</evidence>
<comment type="caution">
    <text evidence="2">The sequence shown here is derived from an EMBL/GenBank/DDBJ whole genome shotgun (WGS) entry which is preliminary data.</text>
</comment>
<proteinExistence type="predicted"/>
<keyword evidence="2" id="KW-0808">Transferase</keyword>
<dbReference type="AlphaFoldDB" id="A0A5D0G3I5"/>
<dbReference type="OrthoDB" id="2352823at2"/>
<dbReference type="EMBL" id="VSFC01000052">
    <property type="protein sequence ID" value="TYA53210.1"/>
    <property type="molecule type" value="Genomic_DNA"/>
</dbReference>
<sequence length="146" mass="17047">MSQIKFISAKETYVVRHPVLREGRPIEDCAFDSDEDENTFHLGLYFDSKLVGVASYIKNNSKLFLEKNQYQLRGMAVLKEYQKKGFGDLLLNEGEKILNQKKVDILWFNAREIAFNFYKKNNYQAIGDAFNIPEVGLHYVMFKNFS</sequence>
<gene>
    <name evidence="2" type="ORF">FVF61_11205</name>
</gene>
<evidence type="ECO:0000313" key="3">
    <source>
        <dbReference type="Proteomes" id="UP000324550"/>
    </source>
</evidence>
<reference evidence="2 3" key="1">
    <citation type="submission" date="2019-08" db="EMBL/GenBank/DDBJ databases">
        <title>Formosa sediminis sp. nov., isolated from marine sediment.</title>
        <authorList>
            <person name="Cao W.R."/>
        </authorList>
    </citation>
    <scope>NUCLEOTIDE SEQUENCE [LARGE SCALE GENOMIC DNA]</scope>
    <source>
        <strain evidence="2 3">1494</strain>
    </source>
</reference>
<evidence type="ECO:0000259" key="1">
    <source>
        <dbReference type="PROSITE" id="PS51186"/>
    </source>
</evidence>
<accession>A0A5D0G3I5</accession>
<dbReference type="Proteomes" id="UP000324550">
    <property type="component" value="Unassembled WGS sequence"/>
</dbReference>
<dbReference type="InterPro" id="IPR000182">
    <property type="entry name" value="GNAT_dom"/>
</dbReference>
<protein>
    <submittedName>
        <fullName evidence="2">GNAT family N-acetyltransferase</fullName>
    </submittedName>
</protein>
<name>A0A5D0G3I5_9FLAO</name>
<dbReference type="GO" id="GO:0016747">
    <property type="term" value="F:acyltransferase activity, transferring groups other than amino-acyl groups"/>
    <property type="evidence" value="ECO:0007669"/>
    <property type="project" value="InterPro"/>
</dbReference>
<dbReference type="Pfam" id="PF00583">
    <property type="entry name" value="Acetyltransf_1"/>
    <property type="match status" value="1"/>
</dbReference>
<dbReference type="SUPFAM" id="SSF55729">
    <property type="entry name" value="Acyl-CoA N-acyltransferases (Nat)"/>
    <property type="match status" value="1"/>
</dbReference>
<dbReference type="PROSITE" id="PS51186">
    <property type="entry name" value="GNAT"/>
    <property type="match status" value="1"/>
</dbReference>